<organism evidence="9 10">
    <name type="scientific">Thioalkalivibrio paradoxus ARh 1</name>
    <dbReference type="NCBI Taxonomy" id="713585"/>
    <lineage>
        <taxon>Bacteria</taxon>
        <taxon>Pseudomonadati</taxon>
        <taxon>Pseudomonadota</taxon>
        <taxon>Gammaproteobacteria</taxon>
        <taxon>Chromatiales</taxon>
        <taxon>Ectothiorhodospiraceae</taxon>
        <taxon>Thioalkalivibrio</taxon>
    </lineage>
</organism>
<keyword evidence="6" id="KW-1278">Translocase</keyword>
<keyword evidence="6" id="KW-0472">Membrane</keyword>
<keyword evidence="1 6" id="KW-0813">Transport</keyword>
<keyword evidence="2 6" id="KW-0597">Phosphoprotein</keyword>
<evidence type="ECO:0000256" key="6">
    <source>
        <dbReference type="HAMAP-Rule" id="MF_00479"/>
    </source>
</evidence>
<dbReference type="GO" id="GO:0009055">
    <property type="term" value="F:electron transfer activity"/>
    <property type="evidence" value="ECO:0007669"/>
    <property type="project" value="InterPro"/>
</dbReference>
<sequence length="241" mass="25588">MIITTVLLGLFAAAGTGLVAWVHSGTEARIAENRIAVTRMRIADVLESLDYDNDPVGDHATVSHPLLGGKDLPVWFARRGDEVVGLVLSAVSAQGYSGNIHLLVGLDTGGNVLGVRVTQHRETPGLGDDIEADRSDWILGFRGRSVENPPLDLWRVRRDGGIFDQFTGATITPRAVVTAVRDALLYFQEHGDALLATPPPERPAEPQPLEPGNGTDPMTPAGAAEPPGAAPVQHPIETTPP</sequence>
<dbReference type="Proteomes" id="UP000005289">
    <property type="component" value="Chromosome"/>
</dbReference>
<dbReference type="NCBIfam" id="NF002519">
    <property type="entry name" value="PRK01908.1"/>
    <property type="match status" value="1"/>
</dbReference>
<dbReference type="STRING" id="713585.THITH_04365"/>
<comment type="similarity">
    <text evidence="6">Belongs to the RnfG family.</text>
</comment>
<proteinExistence type="inferred from homology"/>
<evidence type="ECO:0000256" key="1">
    <source>
        <dbReference type="ARBA" id="ARBA00022448"/>
    </source>
</evidence>
<dbReference type="EMBL" id="CP007029">
    <property type="protein sequence ID" value="AHE97619.1"/>
    <property type="molecule type" value="Genomic_DNA"/>
</dbReference>
<dbReference type="GO" id="GO:0005886">
    <property type="term" value="C:plasma membrane"/>
    <property type="evidence" value="ECO:0007669"/>
    <property type="project" value="UniProtKB-SubCell"/>
</dbReference>
<dbReference type="Pfam" id="PF04205">
    <property type="entry name" value="FMN_bind"/>
    <property type="match status" value="1"/>
</dbReference>
<evidence type="ECO:0000256" key="4">
    <source>
        <dbReference type="ARBA" id="ARBA00022643"/>
    </source>
</evidence>
<comment type="subcellular location">
    <subcellularLocation>
        <location evidence="6">Cell inner membrane</location>
        <topology evidence="6">Single-pass membrane protein</topology>
    </subcellularLocation>
</comment>
<dbReference type="InterPro" id="IPR010209">
    <property type="entry name" value="Ion_transpt_RnfG/RsxG"/>
</dbReference>
<dbReference type="GO" id="GO:0022900">
    <property type="term" value="P:electron transport chain"/>
    <property type="evidence" value="ECO:0007669"/>
    <property type="project" value="UniProtKB-UniRule"/>
</dbReference>
<dbReference type="PANTHER" id="PTHR36118">
    <property type="entry name" value="ION-TRANSLOCATING OXIDOREDUCTASE COMPLEX SUBUNIT G"/>
    <property type="match status" value="1"/>
</dbReference>
<dbReference type="EC" id="7.-.-.-" evidence="6"/>
<dbReference type="HOGENOM" id="CLU_077882_1_0_6"/>
<dbReference type="HAMAP" id="MF_00479">
    <property type="entry name" value="RsxG_RnfG"/>
    <property type="match status" value="1"/>
</dbReference>
<keyword evidence="5 6" id="KW-0249">Electron transport</keyword>
<keyword evidence="6" id="KW-0997">Cell inner membrane</keyword>
<evidence type="ECO:0000259" key="8">
    <source>
        <dbReference type="SMART" id="SM00900"/>
    </source>
</evidence>
<evidence type="ECO:0000313" key="10">
    <source>
        <dbReference type="Proteomes" id="UP000005289"/>
    </source>
</evidence>
<dbReference type="AlphaFoldDB" id="W0DG42"/>
<evidence type="ECO:0000256" key="7">
    <source>
        <dbReference type="SAM" id="MobiDB-lite"/>
    </source>
</evidence>
<feature type="modified residue" description="FMN phosphoryl threonine" evidence="6">
    <location>
        <position position="170"/>
    </location>
</feature>
<dbReference type="SMART" id="SM00900">
    <property type="entry name" value="FMN_bind"/>
    <property type="match status" value="1"/>
</dbReference>
<dbReference type="KEGG" id="tti:THITH_04365"/>
<gene>
    <name evidence="6" type="primary">rnfG</name>
    <name evidence="9" type="ORF">THITH_04365</name>
</gene>
<feature type="compositionally biased region" description="Pro residues" evidence="7">
    <location>
        <begin position="197"/>
        <end position="209"/>
    </location>
</feature>
<dbReference type="NCBIfam" id="TIGR01947">
    <property type="entry name" value="rnfG"/>
    <property type="match status" value="1"/>
</dbReference>
<keyword evidence="6" id="KW-1003">Cell membrane</keyword>
<feature type="compositionally biased region" description="Low complexity" evidence="7">
    <location>
        <begin position="220"/>
        <end position="231"/>
    </location>
</feature>
<comment type="cofactor">
    <cofactor evidence="6">
        <name>FMN</name>
        <dbReference type="ChEBI" id="CHEBI:58210"/>
    </cofactor>
</comment>
<evidence type="ECO:0000313" key="9">
    <source>
        <dbReference type="EMBL" id="AHE97619.1"/>
    </source>
</evidence>
<reference evidence="9 10" key="1">
    <citation type="submission" date="2013-12" db="EMBL/GenBank/DDBJ databases">
        <authorList>
            <consortium name="DOE Joint Genome Institute"/>
            <person name="Muyzer G."/>
            <person name="Huntemann M."/>
            <person name="Han J."/>
            <person name="Chen A."/>
            <person name="Kyrpides N."/>
            <person name="Mavromatis K."/>
            <person name="Markowitz V."/>
            <person name="Palaniappan K."/>
            <person name="Ivanova N."/>
            <person name="Schaumberg A."/>
            <person name="Pati A."/>
            <person name="Liolios K."/>
            <person name="Nordberg H.P."/>
            <person name="Cantor M.N."/>
            <person name="Hua S.X."/>
            <person name="Woyke T."/>
        </authorList>
    </citation>
    <scope>NUCLEOTIDE SEQUENCE [LARGE SCALE GENOMIC DNA]</scope>
    <source>
        <strain evidence="9 10">ARh 1</strain>
    </source>
</reference>
<keyword evidence="6" id="KW-1133">Transmembrane helix</keyword>
<dbReference type="GO" id="GO:0010181">
    <property type="term" value="F:FMN binding"/>
    <property type="evidence" value="ECO:0007669"/>
    <property type="project" value="InterPro"/>
</dbReference>
<dbReference type="InterPro" id="IPR007329">
    <property type="entry name" value="FMN-bd"/>
</dbReference>
<evidence type="ECO:0000256" key="3">
    <source>
        <dbReference type="ARBA" id="ARBA00022630"/>
    </source>
</evidence>
<evidence type="ECO:0000256" key="5">
    <source>
        <dbReference type="ARBA" id="ARBA00022982"/>
    </source>
</evidence>
<protein>
    <recommendedName>
        <fullName evidence="6">Ion-translocating oxidoreductase complex subunit G</fullName>
        <ecNumber evidence="6">7.-.-.-</ecNumber>
    </recommendedName>
    <alternativeName>
        <fullName evidence="6">Rnf electron transport complex subunit G</fullName>
    </alternativeName>
</protein>
<name>W0DG42_9GAMM</name>
<feature type="region of interest" description="Disordered" evidence="7">
    <location>
        <begin position="194"/>
        <end position="241"/>
    </location>
</feature>
<keyword evidence="3 6" id="KW-0285">Flavoprotein</keyword>
<dbReference type="PIRSF" id="PIRSF006091">
    <property type="entry name" value="E_trnsport_RnfG"/>
    <property type="match status" value="1"/>
</dbReference>
<accession>W0DG42</accession>
<dbReference type="PANTHER" id="PTHR36118:SF1">
    <property type="entry name" value="ION-TRANSLOCATING OXIDOREDUCTASE COMPLEX SUBUNIT G"/>
    <property type="match status" value="1"/>
</dbReference>
<keyword evidence="4 6" id="KW-0288">FMN</keyword>
<evidence type="ECO:0000256" key="2">
    <source>
        <dbReference type="ARBA" id="ARBA00022553"/>
    </source>
</evidence>
<keyword evidence="10" id="KW-1185">Reference proteome</keyword>
<keyword evidence="6" id="KW-0812">Transmembrane</keyword>
<comment type="subunit">
    <text evidence="6">The complex is composed of six subunits: RnfA, RnfB, RnfC, RnfD, RnfE and RnfG.</text>
</comment>
<feature type="domain" description="FMN-binding" evidence="8">
    <location>
        <begin position="95"/>
        <end position="187"/>
    </location>
</feature>
<comment type="function">
    <text evidence="6">Part of a membrane-bound complex that couples electron transfer with translocation of ions across the membrane.</text>
</comment>